<comment type="subcellular location">
    <subcellularLocation>
        <location evidence="1">Nucleus</location>
    </subcellularLocation>
</comment>
<dbReference type="FunFam" id="3.30.420.10:FF:000031">
    <property type="entry name" value="RNA exonuclease 1"/>
    <property type="match status" value="1"/>
</dbReference>
<reference evidence="9" key="1">
    <citation type="journal article" date="2014" name="Proc. Natl. Acad. Sci. U.S.A.">
        <title>Extensive sampling of basidiomycete genomes demonstrates inadequacy of the white-rot/brown-rot paradigm for wood decay fungi.</title>
        <authorList>
            <person name="Riley R."/>
            <person name="Salamov A.A."/>
            <person name="Brown D.W."/>
            <person name="Nagy L.G."/>
            <person name="Floudas D."/>
            <person name="Held B.W."/>
            <person name="Levasseur A."/>
            <person name="Lombard V."/>
            <person name="Morin E."/>
            <person name="Otillar R."/>
            <person name="Lindquist E.A."/>
            <person name="Sun H."/>
            <person name="LaButti K.M."/>
            <person name="Schmutz J."/>
            <person name="Jabbour D."/>
            <person name="Luo H."/>
            <person name="Baker S.E."/>
            <person name="Pisabarro A.G."/>
            <person name="Walton J.D."/>
            <person name="Blanchette R.A."/>
            <person name="Henrissat B."/>
            <person name="Martin F."/>
            <person name="Cullen D."/>
            <person name="Hibbett D.S."/>
            <person name="Grigoriev I.V."/>
        </authorList>
    </citation>
    <scope>NUCLEOTIDE SEQUENCE [LARGE SCALE GENOMIC DNA]</scope>
    <source>
        <strain evidence="9">FD-172 SS1</strain>
    </source>
</reference>
<dbReference type="SMART" id="SM00479">
    <property type="entry name" value="EXOIII"/>
    <property type="match status" value="1"/>
</dbReference>
<accession>A0A067MLK3</accession>
<evidence type="ECO:0000313" key="8">
    <source>
        <dbReference type="EMBL" id="KDQ12757.1"/>
    </source>
</evidence>
<dbReference type="PANTHER" id="PTHR12801">
    <property type="entry name" value="RNA EXONUCLEASE REXO1 / RECO3 FAMILY MEMBER-RELATED"/>
    <property type="match status" value="1"/>
</dbReference>
<dbReference type="OrthoDB" id="8191639at2759"/>
<dbReference type="InterPro" id="IPR013520">
    <property type="entry name" value="Ribonucl_H"/>
</dbReference>
<dbReference type="AlphaFoldDB" id="A0A067MLK3"/>
<gene>
    <name evidence="8" type="ORF">BOTBODRAFT_112367</name>
</gene>
<dbReference type="InterPro" id="IPR047021">
    <property type="entry name" value="REXO1/3/4-like"/>
</dbReference>
<dbReference type="Pfam" id="PF00929">
    <property type="entry name" value="RNase_T"/>
    <property type="match status" value="1"/>
</dbReference>
<keyword evidence="3" id="KW-0540">Nuclease</keyword>
<evidence type="ECO:0000256" key="2">
    <source>
        <dbReference type="ARBA" id="ARBA00006357"/>
    </source>
</evidence>
<dbReference type="Proteomes" id="UP000027195">
    <property type="component" value="Unassembled WGS sequence"/>
</dbReference>
<dbReference type="InterPro" id="IPR036397">
    <property type="entry name" value="RNaseH_sf"/>
</dbReference>
<dbReference type="GO" id="GO:0010629">
    <property type="term" value="P:negative regulation of gene expression"/>
    <property type="evidence" value="ECO:0007669"/>
    <property type="project" value="UniProtKB-ARBA"/>
</dbReference>
<dbReference type="EMBL" id="KL198048">
    <property type="protein sequence ID" value="KDQ12757.1"/>
    <property type="molecule type" value="Genomic_DNA"/>
</dbReference>
<dbReference type="GO" id="GO:0003676">
    <property type="term" value="F:nucleic acid binding"/>
    <property type="evidence" value="ECO:0007669"/>
    <property type="project" value="InterPro"/>
</dbReference>
<dbReference type="InterPro" id="IPR012337">
    <property type="entry name" value="RNaseH-like_sf"/>
</dbReference>
<dbReference type="InParanoid" id="A0A067MLK3"/>
<name>A0A067MLK3_BOTB1</name>
<evidence type="ECO:0000256" key="3">
    <source>
        <dbReference type="ARBA" id="ARBA00022722"/>
    </source>
</evidence>
<keyword evidence="4" id="KW-0378">Hydrolase</keyword>
<comment type="similarity">
    <text evidence="2">Belongs to the REXO1/REXO3 family.</text>
</comment>
<dbReference type="FunCoup" id="A0A067MLK3">
    <property type="interactions" value="220"/>
</dbReference>
<dbReference type="Gene3D" id="3.30.420.10">
    <property type="entry name" value="Ribonuclease H-like superfamily/Ribonuclease H"/>
    <property type="match status" value="1"/>
</dbReference>
<dbReference type="GO" id="GO:0004527">
    <property type="term" value="F:exonuclease activity"/>
    <property type="evidence" value="ECO:0007669"/>
    <property type="project" value="UniProtKB-KW"/>
</dbReference>
<evidence type="ECO:0000256" key="4">
    <source>
        <dbReference type="ARBA" id="ARBA00022801"/>
    </source>
</evidence>
<feature type="non-terminal residue" evidence="8">
    <location>
        <position position="1"/>
    </location>
</feature>
<dbReference type="InterPro" id="IPR034922">
    <property type="entry name" value="REX1-like_exo"/>
</dbReference>
<dbReference type="STRING" id="930990.A0A067MLK3"/>
<evidence type="ECO:0000259" key="7">
    <source>
        <dbReference type="SMART" id="SM00479"/>
    </source>
</evidence>
<dbReference type="CDD" id="cd06145">
    <property type="entry name" value="REX1_like"/>
    <property type="match status" value="1"/>
</dbReference>
<evidence type="ECO:0000256" key="5">
    <source>
        <dbReference type="ARBA" id="ARBA00022839"/>
    </source>
</evidence>
<feature type="domain" description="Exonuclease" evidence="7">
    <location>
        <begin position="221"/>
        <end position="383"/>
    </location>
</feature>
<keyword evidence="9" id="KW-1185">Reference proteome</keyword>
<sequence length="389" mass="42642">QKMLTVLYDHFRTLYENLLPTNPGLATEHALQQELDVYNKSNKVTYRNAIITAVASIKKRPRPDSVSHPSVGTEATLTARAAELASISSFHLTHSHLKPALLAQQQMEAYSYVSSIPEGPGGDRVSELGNEMTCVRCGQQFIVRADPGEEECTYHWGKPFTSKVQGARERVYRCCLQQTTSGEGCQKGPHVFYESDPVALHSRHAFTPTRSARDGAATSIDVIAMDCEMIYTTAGMSVARVSAVDGTGKEVFDQLVRMSEGVDVLDFNTRFSGVTTLVGAVHDLNGVRKALDAFIGPDTILVGHALENDLKTLRMIHSKVVDTAVLYPHRAGPPYRRALRDLSREVLGQTIQTGGGTTGHSSLEDARATLDLVRSWAMDQQRKADGRKT</sequence>
<organism evidence="8 9">
    <name type="scientific">Botryobasidium botryosum (strain FD-172 SS1)</name>
    <dbReference type="NCBI Taxonomy" id="930990"/>
    <lineage>
        <taxon>Eukaryota</taxon>
        <taxon>Fungi</taxon>
        <taxon>Dikarya</taxon>
        <taxon>Basidiomycota</taxon>
        <taxon>Agaricomycotina</taxon>
        <taxon>Agaricomycetes</taxon>
        <taxon>Cantharellales</taxon>
        <taxon>Botryobasidiaceae</taxon>
        <taxon>Botryobasidium</taxon>
    </lineage>
</organism>
<dbReference type="SUPFAM" id="SSF53098">
    <property type="entry name" value="Ribonuclease H-like"/>
    <property type="match status" value="1"/>
</dbReference>
<evidence type="ECO:0000313" key="9">
    <source>
        <dbReference type="Proteomes" id="UP000027195"/>
    </source>
</evidence>
<evidence type="ECO:0000256" key="6">
    <source>
        <dbReference type="ARBA" id="ARBA00023242"/>
    </source>
</evidence>
<dbReference type="GO" id="GO:0005634">
    <property type="term" value="C:nucleus"/>
    <property type="evidence" value="ECO:0007669"/>
    <property type="project" value="UniProtKB-SubCell"/>
</dbReference>
<dbReference type="PANTHER" id="PTHR12801:SF115">
    <property type="entry name" value="FI18136P1-RELATED"/>
    <property type="match status" value="1"/>
</dbReference>
<proteinExistence type="inferred from homology"/>
<protein>
    <recommendedName>
        <fullName evidence="7">Exonuclease domain-containing protein</fullName>
    </recommendedName>
</protein>
<evidence type="ECO:0000256" key="1">
    <source>
        <dbReference type="ARBA" id="ARBA00004123"/>
    </source>
</evidence>
<keyword evidence="6" id="KW-0539">Nucleus</keyword>
<dbReference type="HOGENOM" id="CLU_022453_5_4_1"/>
<keyword evidence="5" id="KW-0269">Exonuclease</keyword>